<dbReference type="InterPro" id="IPR036366">
    <property type="entry name" value="PGBDSf"/>
</dbReference>
<feature type="compositionally biased region" description="Gly residues" evidence="1">
    <location>
        <begin position="125"/>
        <end position="139"/>
    </location>
</feature>
<evidence type="ECO:0000256" key="1">
    <source>
        <dbReference type="SAM" id="MobiDB-lite"/>
    </source>
</evidence>
<dbReference type="EMBL" id="MFLS01000006">
    <property type="protein sequence ID" value="OGG72310.1"/>
    <property type="molecule type" value="Genomic_DNA"/>
</dbReference>
<feature type="compositionally biased region" description="Acidic residues" evidence="1">
    <location>
        <begin position="97"/>
        <end position="122"/>
    </location>
</feature>
<feature type="region of interest" description="Disordered" evidence="1">
    <location>
        <begin position="89"/>
        <end position="139"/>
    </location>
</feature>
<dbReference type="InterPro" id="IPR036365">
    <property type="entry name" value="PGBD-like_sf"/>
</dbReference>
<evidence type="ECO:0008006" key="4">
    <source>
        <dbReference type="Google" id="ProtNLM"/>
    </source>
</evidence>
<reference evidence="2 3" key="1">
    <citation type="journal article" date="2016" name="Nat. Commun.">
        <title>Thousands of microbial genomes shed light on interconnected biogeochemical processes in an aquifer system.</title>
        <authorList>
            <person name="Anantharaman K."/>
            <person name="Brown C.T."/>
            <person name="Hug L.A."/>
            <person name="Sharon I."/>
            <person name="Castelle C.J."/>
            <person name="Probst A.J."/>
            <person name="Thomas B.C."/>
            <person name="Singh A."/>
            <person name="Wilkins M.J."/>
            <person name="Karaoz U."/>
            <person name="Brodie E.L."/>
            <person name="Williams K.H."/>
            <person name="Hubbard S.S."/>
            <person name="Banfield J.F."/>
        </authorList>
    </citation>
    <scope>NUCLEOTIDE SEQUENCE [LARGE SCALE GENOMIC DNA]</scope>
</reference>
<dbReference type="Proteomes" id="UP000178392">
    <property type="component" value="Unassembled WGS sequence"/>
</dbReference>
<dbReference type="AlphaFoldDB" id="A0A1F6EF95"/>
<sequence length="339" mass="34920">MVVKKVVNDNGGAAVVGDFALYIFKGATTTVASGATTTVAAGTWRVGEVASPLYTMSVGGDCGPSGEVTLAAGETKTCIVPNDDIAPSPAPACSDGTDNDNDGLIDADDPGCGDAGDTDETDPPVGGGGDSSVPLGGGGGAGGGRAVLGAATTTALITPPVTACGEYLTAFIRFGVTNDSEQVRRLQRVLRDFEGIPLEESGVYDAPTLAAVNAFQLKYAGDILAPWGASVPTGYVYLTTRKKINEIYCNNTQQFSLTAEEARVIEETRERAEAAVALPQTVSAPVRIPAESVPVPPAFEEVGAARGEETGQTAAVGEAAREVRSRTFWERVLDFLRGR</sequence>
<accession>A0A1F6EF95</accession>
<evidence type="ECO:0000313" key="2">
    <source>
        <dbReference type="EMBL" id="OGG72310.1"/>
    </source>
</evidence>
<dbReference type="Gene3D" id="1.10.101.10">
    <property type="entry name" value="PGBD-like superfamily/PGBD"/>
    <property type="match status" value="1"/>
</dbReference>
<proteinExistence type="predicted"/>
<organism evidence="2 3">
    <name type="scientific">Candidatus Kaiserbacteria bacterium RIFCSPHIGHO2_12_FULL_56_13</name>
    <dbReference type="NCBI Taxonomy" id="1798505"/>
    <lineage>
        <taxon>Bacteria</taxon>
        <taxon>Candidatus Kaiseribacteriota</taxon>
    </lineage>
</organism>
<comment type="caution">
    <text evidence="2">The sequence shown here is derived from an EMBL/GenBank/DDBJ whole genome shotgun (WGS) entry which is preliminary data.</text>
</comment>
<name>A0A1F6EF95_9BACT</name>
<evidence type="ECO:0000313" key="3">
    <source>
        <dbReference type="Proteomes" id="UP000178392"/>
    </source>
</evidence>
<protein>
    <recommendedName>
        <fullName evidence="4">Peptidoglycan binding-like domain-containing protein</fullName>
    </recommendedName>
</protein>
<gene>
    <name evidence="2" type="ORF">A3E65_00510</name>
</gene>
<dbReference type="SUPFAM" id="SSF47090">
    <property type="entry name" value="PGBD-like"/>
    <property type="match status" value="1"/>
</dbReference>